<accession>A0A166N804</accession>
<evidence type="ECO:0000313" key="4">
    <source>
        <dbReference type="Proteomes" id="UP000076552"/>
    </source>
</evidence>
<dbReference type="GO" id="GO:0016491">
    <property type="term" value="F:oxidoreductase activity"/>
    <property type="evidence" value="ECO:0007669"/>
    <property type="project" value="InterPro"/>
</dbReference>
<keyword evidence="4" id="KW-1185">Reference proteome</keyword>
<feature type="region of interest" description="Disordered" evidence="1">
    <location>
        <begin position="154"/>
        <end position="175"/>
    </location>
</feature>
<evidence type="ECO:0000256" key="1">
    <source>
        <dbReference type="SAM" id="MobiDB-lite"/>
    </source>
</evidence>
<dbReference type="EMBL" id="LFIV01000222">
    <property type="protein sequence ID" value="KZL65407.1"/>
    <property type="molecule type" value="Genomic_DNA"/>
</dbReference>
<dbReference type="InterPro" id="IPR002227">
    <property type="entry name" value="Tyrosinase_Cu-bd"/>
</dbReference>
<dbReference type="STRING" id="708197.A0A166N804"/>
<reference evidence="3 4" key="1">
    <citation type="submission" date="2015-06" db="EMBL/GenBank/DDBJ databases">
        <title>Survival trade-offs in plant roots during colonization by closely related pathogenic and mutualistic fungi.</title>
        <authorList>
            <person name="Hacquard S."/>
            <person name="Kracher B."/>
            <person name="Hiruma K."/>
            <person name="Weinman A."/>
            <person name="Muench P."/>
            <person name="Garrido Oter R."/>
            <person name="Ver Loren van Themaat E."/>
            <person name="Dallerey J.-F."/>
            <person name="Damm U."/>
            <person name="Henrissat B."/>
            <person name="Lespinet O."/>
            <person name="Thon M."/>
            <person name="Kemen E."/>
            <person name="McHardy A.C."/>
            <person name="Schulze-Lefert P."/>
            <person name="O'Connell R.J."/>
        </authorList>
    </citation>
    <scope>NUCLEOTIDE SEQUENCE [LARGE SCALE GENOMIC DNA]</scope>
    <source>
        <strain evidence="3 4">0861</strain>
    </source>
</reference>
<comment type="caution">
    <text evidence="3">The sequence shown here is derived from an EMBL/GenBank/DDBJ whole genome shotgun (WGS) entry which is preliminary data.</text>
</comment>
<sequence>MFDDFVALRQSQTSYIHLSRNAGEEENDTLDYTLTPLVFLRQAAFFLWHRYHIWTYEKRLVTECGYNGNFPSWEWEYDTTGNLSSSPIFDGSPASMDGDGAPVPHGGLVLESPFDNVTTVLPPGNGGGCVTRGPFSNMTVHLGPQAMPSYGNVTAQNSATPKEDNPRCMTRGLNA</sequence>
<dbReference type="Pfam" id="PF00264">
    <property type="entry name" value="Tyrosinase"/>
    <property type="match status" value="1"/>
</dbReference>
<name>A0A166N804_9PEZI</name>
<proteinExistence type="predicted"/>
<dbReference type="SUPFAM" id="SSF48056">
    <property type="entry name" value="Di-copper centre-containing domain"/>
    <property type="match status" value="1"/>
</dbReference>
<evidence type="ECO:0000259" key="2">
    <source>
        <dbReference type="Pfam" id="PF00264"/>
    </source>
</evidence>
<dbReference type="InterPro" id="IPR008922">
    <property type="entry name" value="Di-copper_centre_dom_sf"/>
</dbReference>
<dbReference type="Gene3D" id="1.10.1280.10">
    <property type="entry name" value="Di-copper center containing domain from catechol oxidase"/>
    <property type="match status" value="1"/>
</dbReference>
<gene>
    <name evidence="3" type="ORF">CT0861_00280</name>
</gene>
<organism evidence="3 4">
    <name type="scientific">Colletotrichum tofieldiae</name>
    <dbReference type="NCBI Taxonomy" id="708197"/>
    <lineage>
        <taxon>Eukaryota</taxon>
        <taxon>Fungi</taxon>
        <taxon>Dikarya</taxon>
        <taxon>Ascomycota</taxon>
        <taxon>Pezizomycotina</taxon>
        <taxon>Sordariomycetes</taxon>
        <taxon>Hypocreomycetidae</taxon>
        <taxon>Glomerellales</taxon>
        <taxon>Glomerellaceae</taxon>
        <taxon>Colletotrichum</taxon>
        <taxon>Colletotrichum spaethianum species complex</taxon>
    </lineage>
</organism>
<protein>
    <submittedName>
        <fullName evidence="3">Tyrosinase central domain protein</fullName>
    </submittedName>
</protein>
<feature type="domain" description="Tyrosinase copper-binding" evidence="2">
    <location>
        <begin position="15"/>
        <end position="172"/>
    </location>
</feature>
<dbReference type="AlphaFoldDB" id="A0A166N804"/>
<evidence type="ECO:0000313" key="3">
    <source>
        <dbReference type="EMBL" id="KZL65407.1"/>
    </source>
</evidence>
<dbReference type="OrthoDB" id="6132182at2759"/>
<dbReference type="Proteomes" id="UP000076552">
    <property type="component" value="Unassembled WGS sequence"/>
</dbReference>